<accession>A0A3A9Z4N7</accession>
<evidence type="ECO:0000313" key="1">
    <source>
        <dbReference type="EMBL" id="RKN43180.1"/>
    </source>
</evidence>
<sequence>MSEEPSVEQRREVYVPPVLEEAGGFVARTRGGSNIFMTEGANNYDYWD</sequence>
<dbReference type="NCBIfam" id="NF033521">
    <property type="entry name" value="lasso_leader_L3"/>
    <property type="match status" value="1"/>
</dbReference>
<keyword evidence="2" id="KW-1185">Reference proteome</keyword>
<protein>
    <submittedName>
        <fullName evidence="1">Lasso RiPP family leader peptide-containing protein</fullName>
    </submittedName>
</protein>
<gene>
    <name evidence="1" type="ORF">D7294_11945</name>
</gene>
<reference evidence="1 2" key="1">
    <citation type="journal article" date="2014" name="Int. J. Syst. Evol. Microbiol.">
        <title>Streptomyces hoynatensis sp. nov., isolated from deep marine sediment.</title>
        <authorList>
            <person name="Veyisoglu A."/>
            <person name="Sahin N."/>
        </authorList>
    </citation>
    <scope>NUCLEOTIDE SEQUENCE [LARGE SCALE GENOMIC DNA]</scope>
    <source>
        <strain evidence="1 2">KCTC 29097</strain>
    </source>
</reference>
<dbReference type="RefSeq" id="WP_120678542.1">
    <property type="nucleotide sequence ID" value="NZ_RBAL01000005.1"/>
</dbReference>
<dbReference type="Proteomes" id="UP000272474">
    <property type="component" value="Unassembled WGS sequence"/>
</dbReference>
<evidence type="ECO:0000313" key="2">
    <source>
        <dbReference type="Proteomes" id="UP000272474"/>
    </source>
</evidence>
<proteinExistence type="predicted"/>
<dbReference type="OrthoDB" id="4337343at2"/>
<dbReference type="AlphaFoldDB" id="A0A3A9Z4N7"/>
<comment type="caution">
    <text evidence="1">The sequence shown here is derived from an EMBL/GenBank/DDBJ whole genome shotgun (WGS) entry which is preliminary data.</text>
</comment>
<organism evidence="1 2">
    <name type="scientific">Streptomyces hoynatensis</name>
    <dbReference type="NCBI Taxonomy" id="1141874"/>
    <lineage>
        <taxon>Bacteria</taxon>
        <taxon>Bacillati</taxon>
        <taxon>Actinomycetota</taxon>
        <taxon>Actinomycetes</taxon>
        <taxon>Kitasatosporales</taxon>
        <taxon>Streptomycetaceae</taxon>
        <taxon>Streptomyces</taxon>
    </lineage>
</organism>
<dbReference type="EMBL" id="RBAL01000005">
    <property type="protein sequence ID" value="RKN43180.1"/>
    <property type="molecule type" value="Genomic_DNA"/>
</dbReference>
<name>A0A3A9Z4N7_9ACTN</name>